<keyword evidence="2" id="KW-0808">Transferase</keyword>
<dbReference type="InterPro" id="IPR045318">
    <property type="entry name" value="EZH1/2-like"/>
</dbReference>
<gene>
    <name evidence="8" type="ORF">PSON_ATCC_30995.1.T0340133</name>
</gene>
<feature type="domain" description="CXC" evidence="7">
    <location>
        <begin position="431"/>
        <end position="542"/>
    </location>
</feature>
<keyword evidence="4" id="KW-0805">Transcription regulation</keyword>
<proteinExistence type="predicted"/>
<keyword evidence="9" id="KW-1185">Reference proteome</keyword>
<comment type="caution">
    <text evidence="8">The sequence shown here is derived from an EMBL/GenBank/DDBJ whole genome shotgun (WGS) entry which is preliminary data.</text>
</comment>
<feature type="domain" description="SET" evidence="6">
    <location>
        <begin position="520"/>
        <end position="660"/>
    </location>
</feature>
<evidence type="ECO:0000256" key="5">
    <source>
        <dbReference type="ARBA" id="ARBA00023163"/>
    </source>
</evidence>
<keyword evidence="5" id="KW-0804">Transcription</keyword>
<dbReference type="GO" id="GO:0005634">
    <property type="term" value="C:nucleus"/>
    <property type="evidence" value="ECO:0007669"/>
    <property type="project" value="TreeGrafter"/>
</dbReference>
<evidence type="ECO:0000256" key="2">
    <source>
        <dbReference type="ARBA" id="ARBA00022679"/>
    </source>
</evidence>
<protein>
    <recommendedName>
        <fullName evidence="10">SET domain-containing protein</fullName>
    </recommendedName>
</protein>
<reference evidence="8" key="1">
    <citation type="submission" date="2021-01" db="EMBL/GenBank/DDBJ databases">
        <authorList>
            <consortium name="Genoscope - CEA"/>
            <person name="William W."/>
        </authorList>
    </citation>
    <scope>NUCLEOTIDE SEQUENCE</scope>
</reference>
<evidence type="ECO:0000259" key="6">
    <source>
        <dbReference type="PROSITE" id="PS50280"/>
    </source>
</evidence>
<dbReference type="InterPro" id="IPR001214">
    <property type="entry name" value="SET_dom"/>
</dbReference>
<evidence type="ECO:0000313" key="8">
    <source>
        <dbReference type="EMBL" id="CAD8076010.1"/>
    </source>
</evidence>
<dbReference type="GO" id="GO:0032259">
    <property type="term" value="P:methylation"/>
    <property type="evidence" value="ECO:0007669"/>
    <property type="project" value="UniProtKB-KW"/>
</dbReference>
<evidence type="ECO:0000256" key="4">
    <source>
        <dbReference type="ARBA" id="ARBA00023015"/>
    </source>
</evidence>
<name>A0A8S1M6S7_9CILI</name>
<dbReference type="Proteomes" id="UP000692954">
    <property type="component" value="Unassembled WGS sequence"/>
</dbReference>
<dbReference type="GO" id="GO:0003682">
    <property type="term" value="F:chromatin binding"/>
    <property type="evidence" value="ECO:0007669"/>
    <property type="project" value="TreeGrafter"/>
</dbReference>
<evidence type="ECO:0000256" key="1">
    <source>
        <dbReference type="ARBA" id="ARBA00022603"/>
    </source>
</evidence>
<dbReference type="PANTHER" id="PTHR45747:SF4">
    <property type="entry name" value="HISTONE-LYSINE N-METHYLTRANSFERASE E(Z)"/>
    <property type="match status" value="1"/>
</dbReference>
<dbReference type="Pfam" id="PF00856">
    <property type="entry name" value="SET"/>
    <property type="match status" value="1"/>
</dbReference>
<dbReference type="GO" id="GO:0031507">
    <property type="term" value="P:heterochromatin formation"/>
    <property type="evidence" value="ECO:0007669"/>
    <property type="project" value="TreeGrafter"/>
</dbReference>
<dbReference type="AlphaFoldDB" id="A0A8S1M6S7"/>
<dbReference type="PANTHER" id="PTHR45747">
    <property type="entry name" value="HISTONE-LYSINE N-METHYLTRANSFERASE E(Z)"/>
    <property type="match status" value="1"/>
</dbReference>
<accession>A0A8S1M6S7</accession>
<dbReference type="SMART" id="SM00317">
    <property type="entry name" value="SET"/>
    <property type="match status" value="1"/>
</dbReference>
<keyword evidence="1" id="KW-0489">Methyltransferase</keyword>
<sequence>MEKDQETKNIANNSKNTRSNSSINYQVEEIDSFWNYNLRQKATLDVSKIFEFQLKGENLIQQIEQNIKIILRPQIDQFLKINKINLKLLKYPKIEWIPQNKQVQNVQKSNIPLDTQVFLLLNFNHNNITHSIYPQSVHQYTTYMKIDQNIKRLEIQDIIFKYNFTTDQREKYKLEVLKIPRDVWRSQDGIIEMIQLNAKYALHHLDIIQLYSLYLFIVEKNNISHLNFEDLQKFLKDRMSKKNIFLKINLYSLGSIFLQFSNKHLEKIKTTLFQKINYIQQFDLHQIQQLSYKSFQTHEYINKEQAFLCNSCLRFSSQCNCQFNNKISQLRNLLDYCQALNYKIKGKKLVWVNDVLQFNQKYACSNQCYKNFNNQNYQKKTNLPQNFIDQYKKLKIDQDPCIIAKQHNIDCLSIFLLARVQYHELREHYIKTIIQIQKQKDQNALINNPFKSASLYIQCCHKQDFNCQQCKCEIFCSKYCDCSQNLCIKKFKGCNCKDRCSSDGKCTCRKNNNECDPLICKCCSSDSKSICSNTQILIKNLKLTLLGRSTVCNGLGIFSKQFIMKGELIIQYIGEILIDDEEEIRDSFDDTFSFYNYQLSDERYSLDSRFCGNESRFINHNSLKLNNCRTKQMFTCGSYQLAIYAIKNIDPEQEILLNYNEGESLNKEIHNWNDQQQQYWNYLQNTVKKQK</sequence>
<evidence type="ECO:0000259" key="7">
    <source>
        <dbReference type="PROSITE" id="PS51633"/>
    </source>
</evidence>
<evidence type="ECO:0008006" key="10">
    <source>
        <dbReference type="Google" id="ProtNLM"/>
    </source>
</evidence>
<dbReference type="EMBL" id="CAJJDN010000034">
    <property type="protein sequence ID" value="CAD8076010.1"/>
    <property type="molecule type" value="Genomic_DNA"/>
</dbReference>
<keyword evidence="3" id="KW-0949">S-adenosyl-L-methionine</keyword>
<dbReference type="PROSITE" id="PS51633">
    <property type="entry name" value="CXC"/>
    <property type="match status" value="1"/>
</dbReference>
<dbReference type="InterPro" id="IPR026489">
    <property type="entry name" value="CXC_dom"/>
</dbReference>
<dbReference type="PROSITE" id="PS50280">
    <property type="entry name" value="SET"/>
    <property type="match status" value="1"/>
</dbReference>
<evidence type="ECO:0000256" key="3">
    <source>
        <dbReference type="ARBA" id="ARBA00022691"/>
    </source>
</evidence>
<organism evidence="8 9">
    <name type="scientific">Paramecium sonneborni</name>
    <dbReference type="NCBI Taxonomy" id="65129"/>
    <lineage>
        <taxon>Eukaryota</taxon>
        <taxon>Sar</taxon>
        <taxon>Alveolata</taxon>
        <taxon>Ciliophora</taxon>
        <taxon>Intramacronucleata</taxon>
        <taxon>Oligohymenophorea</taxon>
        <taxon>Peniculida</taxon>
        <taxon>Parameciidae</taxon>
        <taxon>Paramecium</taxon>
    </lineage>
</organism>
<dbReference type="OrthoDB" id="303032at2759"/>
<dbReference type="GO" id="GO:0046976">
    <property type="term" value="F:histone H3K27 methyltransferase activity"/>
    <property type="evidence" value="ECO:0007669"/>
    <property type="project" value="TreeGrafter"/>
</dbReference>
<evidence type="ECO:0000313" key="9">
    <source>
        <dbReference type="Proteomes" id="UP000692954"/>
    </source>
</evidence>